<dbReference type="STRING" id="595537.Varpa_4386"/>
<dbReference type="PRINTS" id="PR01036">
    <property type="entry name" value="TCRTETB"/>
</dbReference>
<dbReference type="SUPFAM" id="SSF103473">
    <property type="entry name" value="MFS general substrate transporter"/>
    <property type="match status" value="1"/>
</dbReference>
<dbReference type="GO" id="GO:0022857">
    <property type="term" value="F:transmembrane transporter activity"/>
    <property type="evidence" value="ECO:0007669"/>
    <property type="project" value="InterPro"/>
</dbReference>
<feature type="transmembrane region" description="Helical" evidence="8">
    <location>
        <begin position="286"/>
        <end position="305"/>
    </location>
</feature>
<evidence type="ECO:0000256" key="8">
    <source>
        <dbReference type="SAM" id="Phobius"/>
    </source>
</evidence>
<dbReference type="eggNOG" id="COG2814">
    <property type="taxonomic scope" value="Bacteria"/>
</dbReference>
<dbReference type="Gene3D" id="1.20.1250.20">
    <property type="entry name" value="MFS general substrate transporter like domains"/>
    <property type="match status" value="1"/>
</dbReference>
<evidence type="ECO:0000313" key="11">
    <source>
        <dbReference type="Proteomes" id="UP000008917"/>
    </source>
</evidence>
<feature type="transmembrane region" description="Helical" evidence="8">
    <location>
        <begin position="156"/>
        <end position="178"/>
    </location>
</feature>
<evidence type="ECO:0000313" key="10">
    <source>
        <dbReference type="EMBL" id="ADU38554.1"/>
    </source>
</evidence>
<feature type="transmembrane region" description="Helical" evidence="8">
    <location>
        <begin position="311"/>
        <end position="330"/>
    </location>
</feature>
<evidence type="ECO:0000256" key="7">
    <source>
        <dbReference type="SAM" id="MobiDB-lite"/>
    </source>
</evidence>
<keyword evidence="6 8" id="KW-0472">Membrane</keyword>
<feature type="transmembrane region" description="Helical" evidence="8">
    <location>
        <begin position="351"/>
        <end position="369"/>
    </location>
</feature>
<feature type="transmembrane region" description="Helical" evidence="8">
    <location>
        <begin position="66"/>
        <end position="86"/>
    </location>
</feature>
<evidence type="ECO:0000256" key="6">
    <source>
        <dbReference type="ARBA" id="ARBA00023136"/>
    </source>
</evidence>
<dbReference type="HOGENOM" id="CLU_000960_28_0_4"/>
<evidence type="ECO:0000256" key="3">
    <source>
        <dbReference type="ARBA" id="ARBA00022475"/>
    </source>
</evidence>
<evidence type="ECO:0000256" key="2">
    <source>
        <dbReference type="ARBA" id="ARBA00022448"/>
    </source>
</evidence>
<evidence type="ECO:0000259" key="9">
    <source>
        <dbReference type="PROSITE" id="PS50850"/>
    </source>
</evidence>
<dbReference type="CDD" id="cd17503">
    <property type="entry name" value="MFS_LmrB_MDR_like"/>
    <property type="match status" value="1"/>
</dbReference>
<evidence type="ECO:0000256" key="5">
    <source>
        <dbReference type="ARBA" id="ARBA00022989"/>
    </source>
</evidence>
<feature type="transmembrane region" description="Helical" evidence="8">
    <location>
        <begin position="375"/>
        <end position="400"/>
    </location>
</feature>
<dbReference type="Proteomes" id="UP000008917">
    <property type="component" value="Chromosome"/>
</dbReference>
<name>E6VA82_VARPE</name>
<dbReference type="InterPro" id="IPR036259">
    <property type="entry name" value="MFS_trans_sf"/>
</dbReference>
<dbReference type="Pfam" id="PF07690">
    <property type="entry name" value="MFS_1"/>
    <property type="match status" value="1"/>
</dbReference>
<feature type="domain" description="Major facilitator superfamily (MFS) profile" evidence="9">
    <location>
        <begin position="32"/>
        <end position="478"/>
    </location>
</feature>
<accession>E6VA82</accession>
<evidence type="ECO:0000256" key="1">
    <source>
        <dbReference type="ARBA" id="ARBA00004651"/>
    </source>
</evidence>
<dbReference type="AlphaFoldDB" id="E6VA82"/>
<feature type="transmembrane region" description="Helical" evidence="8">
    <location>
        <begin position="218"/>
        <end position="235"/>
    </location>
</feature>
<gene>
    <name evidence="10" type="ordered locus">Varpa_4386</name>
</gene>
<feature type="transmembrane region" description="Helical" evidence="8">
    <location>
        <begin position="184"/>
        <end position="206"/>
    </location>
</feature>
<dbReference type="GO" id="GO:0005886">
    <property type="term" value="C:plasma membrane"/>
    <property type="evidence" value="ECO:0007669"/>
    <property type="project" value="UniProtKB-SubCell"/>
</dbReference>
<dbReference type="KEGG" id="vpe:Varpa_4386"/>
<feature type="transmembrane region" description="Helical" evidence="8">
    <location>
        <begin position="123"/>
        <end position="144"/>
    </location>
</feature>
<dbReference type="PANTHER" id="PTHR42718:SF46">
    <property type="entry name" value="BLR6921 PROTEIN"/>
    <property type="match status" value="1"/>
</dbReference>
<sequence length="494" mass="51200">MLAKPMTSAPPDPTAPAAPAALAADPPRSRRVAFLVAAAFFMENLDATIITTAVPAMAQSFGVAPVALSIGISAYLLALAVFIPVSGWVADRFGPRQVFASAVLLFTLASVACGLAQSLPVFVAARILQGIGGALMVPVGRLVVLRSTPKSGLVKAIATITWPGLVAPILGPPLGGWIASAWTWHWIFFLNVPLGAVALVLALRWIDGAPGERRPFDWPGFFASGAGLAALMYGLDLLSHTAIDWPQALAFVAGGACSLAWALWHLRRTSHPLVELSAFGVQTFRVSVFGGSLFRVAISTAPFLLPLMFQLAFGFSMVASGFMMLALFAGNLGMKPATGWVMRRLGFRGTLMVNGVLVALGFVACAALSPDTPLAVMAAVMVVGGMCRSMQFTAFNTLAFCDTTPAQTSSATTLFSMFQQLSAGIGIAFGAIALSVAQRFTGHAGHPGVADFRIALGLVAALALLALIDAASLPRNAGARVSGHGDAAAPQASR</sequence>
<dbReference type="InterPro" id="IPR011701">
    <property type="entry name" value="MFS"/>
</dbReference>
<feature type="region of interest" description="Disordered" evidence="7">
    <location>
        <begin position="1"/>
        <end position="22"/>
    </location>
</feature>
<dbReference type="EMBL" id="CP002417">
    <property type="protein sequence ID" value="ADU38554.1"/>
    <property type="molecule type" value="Genomic_DNA"/>
</dbReference>
<dbReference type="Gene3D" id="1.20.1720.10">
    <property type="entry name" value="Multidrug resistance protein D"/>
    <property type="match status" value="1"/>
</dbReference>
<keyword evidence="4 8" id="KW-0812">Transmembrane</keyword>
<organism evidence="10 11">
    <name type="scientific">Variovorax paradoxus (strain EPS)</name>
    <dbReference type="NCBI Taxonomy" id="595537"/>
    <lineage>
        <taxon>Bacteria</taxon>
        <taxon>Pseudomonadati</taxon>
        <taxon>Pseudomonadota</taxon>
        <taxon>Betaproteobacteria</taxon>
        <taxon>Burkholderiales</taxon>
        <taxon>Comamonadaceae</taxon>
        <taxon>Variovorax</taxon>
    </lineage>
</organism>
<keyword evidence="3" id="KW-1003">Cell membrane</keyword>
<protein>
    <submittedName>
        <fullName evidence="10">Major facilitator superfamily MFS_1</fullName>
    </submittedName>
</protein>
<keyword evidence="5 8" id="KW-1133">Transmembrane helix</keyword>
<reference evidence="11" key="1">
    <citation type="submission" date="2010-12" db="EMBL/GenBank/DDBJ databases">
        <title>Complete sequence of Variovorax paradoxus EPS.</title>
        <authorList>
            <consortium name="US DOE Joint Genome Institute"/>
            <person name="Lucas S."/>
            <person name="Copeland A."/>
            <person name="Lapidus A."/>
            <person name="Cheng J.-F."/>
            <person name="Goodwin L."/>
            <person name="Pitluck S."/>
            <person name="Teshima H."/>
            <person name="Detter J.C."/>
            <person name="Han C."/>
            <person name="Tapia R."/>
            <person name="Land M."/>
            <person name="Hauser L."/>
            <person name="Kyrpides N."/>
            <person name="Ivanova N."/>
            <person name="Ovchinnikova G."/>
            <person name="Orwin P."/>
            <person name="Han J.-I.G."/>
            <person name="Woyke T."/>
        </authorList>
    </citation>
    <scope>NUCLEOTIDE SEQUENCE [LARGE SCALE GENOMIC DNA]</scope>
    <source>
        <strain evidence="11">EPS</strain>
    </source>
</reference>
<keyword evidence="2" id="KW-0813">Transport</keyword>
<feature type="transmembrane region" description="Helical" evidence="8">
    <location>
        <begin position="247"/>
        <end position="266"/>
    </location>
</feature>
<feature type="transmembrane region" description="Helical" evidence="8">
    <location>
        <begin position="98"/>
        <end position="117"/>
    </location>
</feature>
<dbReference type="PANTHER" id="PTHR42718">
    <property type="entry name" value="MAJOR FACILITATOR SUPERFAMILY MULTIDRUG TRANSPORTER MFSC"/>
    <property type="match status" value="1"/>
</dbReference>
<feature type="transmembrane region" description="Helical" evidence="8">
    <location>
        <begin position="32"/>
        <end position="54"/>
    </location>
</feature>
<feature type="transmembrane region" description="Helical" evidence="8">
    <location>
        <begin position="421"/>
        <end position="440"/>
    </location>
</feature>
<dbReference type="InterPro" id="IPR020846">
    <property type="entry name" value="MFS_dom"/>
</dbReference>
<dbReference type="PROSITE" id="PS50850">
    <property type="entry name" value="MFS"/>
    <property type="match status" value="1"/>
</dbReference>
<reference evidence="10 11" key="2">
    <citation type="journal article" date="2013" name="Genome Announc.">
        <title>Genome of the Root-Associated Plant Growth-Promoting Bacterium Variovorax paradoxus Strain EPS.</title>
        <authorList>
            <person name="Han J.I."/>
            <person name="Spain J.C."/>
            <person name="Leadbetter J.R."/>
            <person name="Ovchinnikova G."/>
            <person name="Goodwin L.A."/>
            <person name="Han C.S."/>
            <person name="Woyke T."/>
            <person name="Davenport K.W."/>
            <person name="Orwin P.M."/>
        </authorList>
    </citation>
    <scope>NUCLEOTIDE SEQUENCE [LARGE SCALE GENOMIC DNA]</scope>
    <source>
        <strain evidence="10 11">EPS</strain>
    </source>
</reference>
<feature type="transmembrane region" description="Helical" evidence="8">
    <location>
        <begin position="452"/>
        <end position="471"/>
    </location>
</feature>
<evidence type="ECO:0000256" key="4">
    <source>
        <dbReference type="ARBA" id="ARBA00022692"/>
    </source>
</evidence>
<comment type="subcellular location">
    <subcellularLocation>
        <location evidence="1">Cell membrane</location>
        <topology evidence="1">Multi-pass membrane protein</topology>
    </subcellularLocation>
</comment>
<proteinExistence type="predicted"/>